<evidence type="ECO:0000313" key="1">
    <source>
        <dbReference type="EMBL" id="PSW90486.1"/>
    </source>
</evidence>
<name>A0ABX5GMG0_9GAMM</name>
<evidence type="ECO:0000313" key="2">
    <source>
        <dbReference type="Proteomes" id="UP000241190"/>
    </source>
</evidence>
<organism evidence="1 2">
    <name type="scientific">Photobacterium iliopiscarium</name>
    <dbReference type="NCBI Taxonomy" id="56192"/>
    <lineage>
        <taxon>Bacteria</taxon>
        <taxon>Pseudomonadati</taxon>
        <taxon>Pseudomonadota</taxon>
        <taxon>Gammaproteobacteria</taxon>
        <taxon>Vibrionales</taxon>
        <taxon>Vibrionaceae</taxon>
        <taxon>Photobacterium</taxon>
    </lineage>
</organism>
<comment type="caution">
    <text evidence="1">The sequence shown here is derived from an EMBL/GenBank/DDBJ whole genome shotgun (WGS) entry which is preliminary data.</text>
</comment>
<gene>
    <name evidence="1" type="ORF">C9J52_19720</name>
</gene>
<dbReference type="EMBL" id="PYOP01000058">
    <property type="protein sequence ID" value="PSW90486.1"/>
    <property type="molecule type" value="Genomic_DNA"/>
</dbReference>
<reference evidence="1 2" key="1">
    <citation type="submission" date="2018-03" db="EMBL/GenBank/DDBJ databases">
        <title>Whole genome sequencing of Histamine producing bacteria.</title>
        <authorList>
            <person name="Butler K."/>
        </authorList>
    </citation>
    <scope>NUCLEOTIDE SEQUENCE [LARGE SCALE GENOMIC DNA]</scope>
    <source>
        <strain evidence="1 2">ATCC 51761</strain>
    </source>
</reference>
<keyword evidence="2" id="KW-1185">Reference proteome</keyword>
<accession>A0ABX5GMG0</accession>
<dbReference type="Proteomes" id="UP000241190">
    <property type="component" value="Unassembled WGS sequence"/>
</dbReference>
<proteinExistence type="predicted"/>
<sequence length="518" mass="59586">MGYLITYYLTLNCVYTGSLISKQTDIMSRKLDPFKREREKCDALSDVTNFIAQEIYKLAVIKQYPNEYSEIFNLVRNITKELTHLFDQGFAPELEALRDVLVDLIVHGATKSDFEGYVSSVLRIENINQLEFGSVTHNLESTDNSDEPFDYEKHEHEIKVAAFGVAKQIFFKNRGFKTTIPHKYPPSVIGFRYDYHEALEYYYGLYYHSQVNSKTNTTTFYRAPYESFRPYADRIVDQSKCIEREFQVPDTALSKKESLIYSNSEALEPLCSMDLLRGEQPKESVIKTTEIRFRLDLSEPLSNEELDSALARLRSVISSAQYRNSVASMLLAENEAELIQAYYMPSLKHVEHTEFKRLHKVSLPELNSPHQAKAYLCGLIVLFEHYVRVNSSSDSLSFSWGKNEDGLSTLFRFGAVSIALSKVHGEEGFSAGSVEKGYKLVKAVFNRHIREFQFGRVQFNAHLNAKQREKLKGLDPVRLERLHPDDVSRVQEEIERLKSKGRQASVKAQINGSYIITW</sequence>
<protein>
    <submittedName>
        <fullName evidence="1">Uncharacterized protein</fullName>
    </submittedName>
</protein>